<dbReference type="Pfam" id="PF02671">
    <property type="entry name" value="PAH"/>
    <property type="match status" value="1"/>
</dbReference>
<feature type="region of interest" description="Disordered" evidence="4">
    <location>
        <begin position="1"/>
        <end position="22"/>
    </location>
</feature>
<dbReference type="eggNOG" id="KOG4204">
    <property type="taxonomic scope" value="Eukaryota"/>
</dbReference>
<dbReference type="Proteomes" id="UP000032304">
    <property type="component" value="Chromosome 6"/>
</dbReference>
<dbReference type="InterPro" id="IPR036600">
    <property type="entry name" value="PAH_sf"/>
</dbReference>
<dbReference type="EMBL" id="CM001745">
    <property type="protein sequence ID" value="KJB33699.1"/>
    <property type="molecule type" value="Genomic_DNA"/>
</dbReference>
<evidence type="ECO:0000256" key="1">
    <source>
        <dbReference type="ARBA" id="ARBA00004123"/>
    </source>
</evidence>
<dbReference type="Gene3D" id="1.20.1160.11">
    <property type="entry name" value="Paired amphipathic helix"/>
    <property type="match status" value="1"/>
</dbReference>
<dbReference type="GO" id="GO:0000122">
    <property type="term" value="P:negative regulation of transcription by RNA polymerase II"/>
    <property type="evidence" value="ECO:0007669"/>
    <property type="project" value="TreeGrafter"/>
</dbReference>
<evidence type="ECO:0000313" key="6">
    <source>
        <dbReference type="Proteomes" id="UP000032304"/>
    </source>
</evidence>
<dbReference type="GO" id="GO:0000785">
    <property type="term" value="C:chromatin"/>
    <property type="evidence" value="ECO:0007669"/>
    <property type="project" value="TreeGrafter"/>
</dbReference>
<gene>
    <name evidence="5" type="ORF">B456_006G027100</name>
</gene>
<keyword evidence="2 3" id="KW-0539">Nucleus</keyword>
<accession>A0A0D2RPA9</accession>
<dbReference type="Gramene" id="KJB33699">
    <property type="protein sequence ID" value="KJB33699"/>
    <property type="gene ID" value="B456_006G027100"/>
</dbReference>
<dbReference type="PANTHER" id="PTHR12346">
    <property type="entry name" value="SIN3B-RELATED"/>
    <property type="match status" value="1"/>
</dbReference>
<name>A0A0D2RPA9_GOSRA</name>
<dbReference type="PANTHER" id="PTHR12346:SF8">
    <property type="entry name" value="PAIRED AMPHIPATHIC HELIX PROTEIN SIN3-LIKE 2"/>
    <property type="match status" value="1"/>
</dbReference>
<dbReference type="FunFam" id="1.20.1160.11:FF:000001">
    <property type="entry name" value="Paired amphipathic helix protein Sin3"/>
    <property type="match status" value="1"/>
</dbReference>
<dbReference type="InterPro" id="IPR039774">
    <property type="entry name" value="Sin3-like"/>
</dbReference>
<proteinExistence type="predicted"/>
<sequence length="142" mass="16356">MKAEPDEQNEMAGGGEGEGGSKLTKKYAETYLKEVREMFEDKKYKYDMFLEVMKDFSTQRADIVCVMGRVKELLKGHSNLIQGFNLFLPKGYEISVDEEKASPEEKISEFDEAFDFITLIKERDEHVYLDLVNKHWGGAGRN</sequence>
<reference evidence="5 6" key="1">
    <citation type="journal article" date="2012" name="Nature">
        <title>Repeated polyploidization of Gossypium genomes and the evolution of spinnable cotton fibres.</title>
        <authorList>
            <person name="Paterson A.H."/>
            <person name="Wendel J.F."/>
            <person name="Gundlach H."/>
            <person name="Guo H."/>
            <person name="Jenkins J."/>
            <person name="Jin D."/>
            <person name="Llewellyn D."/>
            <person name="Showmaker K.C."/>
            <person name="Shu S."/>
            <person name="Udall J."/>
            <person name="Yoo M.J."/>
            <person name="Byers R."/>
            <person name="Chen W."/>
            <person name="Doron-Faigenboim A."/>
            <person name="Duke M.V."/>
            <person name="Gong L."/>
            <person name="Grimwood J."/>
            <person name="Grover C."/>
            <person name="Grupp K."/>
            <person name="Hu G."/>
            <person name="Lee T.H."/>
            <person name="Li J."/>
            <person name="Lin L."/>
            <person name="Liu T."/>
            <person name="Marler B.S."/>
            <person name="Page J.T."/>
            <person name="Roberts A.W."/>
            <person name="Romanel E."/>
            <person name="Sanders W.S."/>
            <person name="Szadkowski E."/>
            <person name="Tan X."/>
            <person name="Tang H."/>
            <person name="Xu C."/>
            <person name="Wang J."/>
            <person name="Wang Z."/>
            <person name="Zhang D."/>
            <person name="Zhang L."/>
            <person name="Ashrafi H."/>
            <person name="Bedon F."/>
            <person name="Bowers J.E."/>
            <person name="Brubaker C.L."/>
            <person name="Chee P.W."/>
            <person name="Das S."/>
            <person name="Gingle A.R."/>
            <person name="Haigler C.H."/>
            <person name="Harker D."/>
            <person name="Hoffmann L.V."/>
            <person name="Hovav R."/>
            <person name="Jones D.C."/>
            <person name="Lemke C."/>
            <person name="Mansoor S."/>
            <person name="ur Rahman M."/>
            <person name="Rainville L.N."/>
            <person name="Rambani A."/>
            <person name="Reddy U.K."/>
            <person name="Rong J.K."/>
            <person name="Saranga Y."/>
            <person name="Scheffler B.E."/>
            <person name="Scheffler J.A."/>
            <person name="Stelly D.M."/>
            <person name="Triplett B.A."/>
            <person name="Van Deynze A."/>
            <person name="Vaslin M.F."/>
            <person name="Waghmare V.N."/>
            <person name="Walford S.A."/>
            <person name="Wright R.J."/>
            <person name="Zaki E.A."/>
            <person name="Zhang T."/>
            <person name="Dennis E.S."/>
            <person name="Mayer K.F."/>
            <person name="Peterson D.G."/>
            <person name="Rokhsar D.S."/>
            <person name="Wang X."/>
            <person name="Schmutz J."/>
        </authorList>
    </citation>
    <scope>NUCLEOTIDE SEQUENCE [LARGE SCALE GENOMIC DNA]</scope>
</reference>
<dbReference type="PROSITE" id="PS51477">
    <property type="entry name" value="PAH"/>
    <property type="match status" value="1"/>
</dbReference>
<dbReference type="GO" id="GO:0000118">
    <property type="term" value="C:histone deacetylase complex"/>
    <property type="evidence" value="ECO:0007669"/>
    <property type="project" value="TreeGrafter"/>
</dbReference>
<evidence type="ECO:0000313" key="5">
    <source>
        <dbReference type="EMBL" id="KJB33699.1"/>
    </source>
</evidence>
<keyword evidence="6" id="KW-1185">Reference proteome</keyword>
<evidence type="ECO:0000256" key="2">
    <source>
        <dbReference type="ARBA" id="ARBA00023242"/>
    </source>
</evidence>
<protein>
    <recommendedName>
        <fullName evidence="7">Histone deacetylase interacting domain-containing protein</fullName>
    </recommendedName>
</protein>
<evidence type="ECO:0000256" key="4">
    <source>
        <dbReference type="SAM" id="MobiDB-lite"/>
    </source>
</evidence>
<comment type="subcellular location">
    <subcellularLocation>
        <location evidence="1 3">Nucleus</location>
    </subcellularLocation>
</comment>
<dbReference type="SUPFAM" id="SSF47762">
    <property type="entry name" value="PAH2 domain"/>
    <property type="match status" value="1"/>
</dbReference>
<dbReference type="InterPro" id="IPR003822">
    <property type="entry name" value="PAH"/>
</dbReference>
<dbReference type="AlphaFoldDB" id="A0A0D2RPA9"/>
<evidence type="ECO:0000256" key="3">
    <source>
        <dbReference type="PROSITE-ProRule" id="PRU00810"/>
    </source>
</evidence>
<dbReference type="OrthoDB" id="10265969at2759"/>
<dbReference type="GO" id="GO:0003714">
    <property type="term" value="F:transcription corepressor activity"/>
    <property type="evidence" value="ECO:0007669"/>
    <property type="project" value="InterPro"/>
</dbReference>
<dbReference type="STRING" id="29730.A0A0D2RPA9"/>
<evidence type="ECO:0008006" key="7">
    <source>
        <dbReference type="Google" id="ProtNLM"/>
    </source>
</evidence>
<organism evidence="5 6">
    <name type="scientific">Gossypium raimondii</name>
    <name type="common">Peruvian cotton</name>
    <name type="synonym">Gossypium klotzschianum subsp. raimondii</name>
    <dbReference type="NCBI Taxonomy" id="29730"/>
    <lineage>
        <taxon>Eukaryota</taxon>
        <taxon>Viridiplantae</taxon>
        <taxon>Streptophyta</taxon>
        <taxon>Embryophyta</taxon>
        <taxon>Tracheophyta</taxon>
        <taxon>Spermatophyta</taxon>
        <taxon>Magnoliopsida</taxon>
        <taxon>eudicotyledons</taxon>
        <taxon>Gunneridae</taxon>
        <taxon>Pentapetalae</taxon>
        <taxon>rosids</taxon>
        <taxon>malvids</taxon>
        <taxon>Malvales</taxon>
        <taxon>Malvaceae</taxon>
        <taxon>Malvoideae</taxon>
        <taxon>Gossypium</taxon>
    </lineage>
</organism>